<reference evidence="1 2" key="1">
    <citation type="submission" date="2015-01" db="EMBL/GenBank/DDBJ databases">
        <title>Evolution of Trichinella species and genotypes.</title>
        <authorList>
            <person name="Korhonen P.K."/>
            <person name="Edoardo P."/>
            <person name="Giuseppe L.R."/>
            <person name="Gasser R.B."/>
        </authorList>
    </citation>
    <scope>NUCLEOTIDE SEQUENCE [LARGE SCALE GENOMIC DNA]</scope>
    <source>
        <strain evidence="1">ISS2496</strain>
    </source>
</reference>
<evidence type="ECO:0000313" key="2">
    <source>
        <dbReference type="Proteomes" id="UP000054783"/>
    </source>
</evidence>
<comment type="caution">
    <text evidence="1">The sequence shown here is derived from an EMBL/GenBank/DDBJ whole genome shotgun (WGS) entry which is preliminary data.</text>
</comment>
<dbReference type="Proteomes" id="UP000054783">
    <property type="component" value="Unassembled WGS sequence"/>
</dbReference>
<sequence length="35" mass="3806">MVISSLLVFKKRCCSNACIGRSVTATNETTNQENS</sequence>
<dbReference type="EMBL" id="JYDQ01001373">
    <property type="protein sequence ID" value="KRY05325.1"/>
    <property type="molecule type" value="Genomic_DNA"/>
</dbReference>
<name>A0A0V0YYU7_9BILA</name>
<proteinExistence type="predicted"/>
<keyword evidence="2" id="KW-1185">Reference proteome</keyword>
<evidence type="ECO:0000313" key="1">
    <source>
        <dbReference type="EMBL" id="KRY05325.1"/>
    </source>
</evidence>
<protein>
    <submittedName>
        <fullName evidence="1">Uncharacterized protein</fullName>
    </submittedName>
</protein>
<dbReference type="AlphaFoldDB" id="A0A0V0YYU7"/>
<accession>A0A0V0YYU7</accession>
<gene>
    <name evidence="1" type="ORF">T12_9842</name>
</gene>
<organism evidence="1 2">
    <name type="scientific">Trichinella patagoniensis</name>
    <dbReference type="NCBI Taxonomy" id="990121"/>
    <lineage>
        <taxon>Eukaryota</taxon>
        <taxon>Metazoa</taxon>
        <taxon>Ecdysozoa</taxon>
        <taxon>Nematoda</taxon>
        <taxon>Enoplea</taxon>
        <taxon>Dorylaimia</taxon>
        <taxon>Trichinellida</taxon>
        <taxon>Trichinellidae</taxon>
        <taxon>Trichinella</taxon>
    </lineage>
</organism>